<keyword evidence="6 7" id="KW-0472">Membrane</keyword>
<keyword evidence="10" id="KW-1185">Reference proteome</keyword>
<name>B9L0M9_THERP</name>
<dbReference type="GO" id="GO:0046872">
    <property type="term" value="F:metal ion binding"/>
    <property type="evidence" value="ECO:0007669"/>
    <property type="project" value="UniProtKB-KW"/>
</dbReference>
<keyword evidence="3" id="KW-0479">Metal-binding</keyword>
<keyword evidence="2" id="KW-1003">Cell membrane</keyword>
<comment type="subcellular location">
    <subcellularLocation>
        <location evidence="1">Cell membrane</location>
    </subcellularLocation>
</comment>
<feature type="transmembrane region" description="Helical" evidence="7">
    <location>
        <begin position="352"/>
        <end position="370"/>
    </location>
</feature>
<dbReference type="PANTHER" id="PTHR30224">
    <property type="entry name" value="ELECTRON TRANSPORT PROTEIN"/>
    <property type="match status" value="1"/>
</dbReference>
<keyword evidence="7" id="KW-1133">Transmembrane helix</keyword>
<dbReference type="KEGG" id="tro:trd_1100"/>
<dbReference type="SUPFAM" id="SSF54862">
    <property type="entry name" value="4Fe-4S ferredoxins"/>
    <property type="match status" value="1"/>
</dbReference>
<feature type="transmembrane region" description="Helical" evidence="7">
    <location>
        <begin position="71"/>
        <end position="92"/>
    </location>
</feature>
<evidence type="ECO:0000313" key="10">
    <source>
        <dbReference type="Proteomes" id="UP000000447"/>
    </source>
</evidence>
<reference evidence="9 10" key="1">
    <citation type="journal article" date="2009" name="PLoS ONE">
        <title>Complete genome sequence of the aerobic CO-oxidizing thermophile Thermomicrobium roseum.</title>
        <authorList>
            <person name="Wu D."/>
            <person name="Raymond J."/>
            <person name="Wu M."/>
            <person name="Chatterji S."/>
            <person name="Ren Q."/>
            <person name="Graham J.E."/>
            <person name="Bryant D.A."/>
            <person name="Robb F."/>
            <person name="Colman A."/>
            <person name="Tallon L.J."/>
            <person name="Badger J.H."/>
            <person name="Madupu R."/>
            <person name="Ward N.L."/>
            <person name="Eisen J.A."/>
        </authorList>
    </citation>
    <scope>NUCLEOTIDE SEQUENCE [LARGE SCALE GENOMIC DNA]</scope>
    <source>
        <strain evidence="10">ATCC 27502 / DSM 5159 / P-2</strain>
    </source>
</reference>
<dbReference type="PANTHER" id="PTHR30224:SF4">
    <property type="entry name" value="ELECTRON TRANSPORT PROTEIN YCCM-RELATED"/>
    <property type="match status" value="1"/>
</dbReference>
<feature type="transmembrane region" description="Helical" evidence="7">
    <location>
        <begin position="416"/>
        <end position="437"/>
    </location>
</feature>
<dbReference type="AlphaFoldDB" id="B9L0M9"/>
<evidence type="ECO:0000259" key="8">
    <source>
        <dbReference type="PROSITE" id="PS51379"/>
    </source>
</evidence>
<protein>
    <submittedName>
        <fullName evidence="9">Putative FesM</fullName>
    </submittedName>
</protein>
<dbReference type="InterPro" id="IPR017896">
    <property type="entry name" value="4Fe4S_Fe-S-bd"/>
</dbReference>
<evidence type="ECO:0000256" key="6">
    <source>
        <dbReference type="ARBA" id="ARBA00023136"/>
    </source>
</evidence>
<evidence type="ECO:0000313" key="9">
    <source>
        <dbReference type="EMBL" id="ACM05615.1"/>
    </source>
</evidence>
<dbReference type="GO" id="GO:0051536">
    <property type="term" value="F:iron-sulfur cluster binding"/>
    <property type="evidence" value="ECO:0007669"/>
    <property type="project" value="UniProtKB-KW"/>
</dbReference>
<proteinExistence type="predicted"/>
<dbReference type="eggNOG" id="COG0348">
    <property type="taxonomic scope" value="Bacteria"/>
</dbReference>
<dbReference type="EMBL" id="CP001275">
    <property type="protein sequence ID" value="ACM05615.1"/>
    <property type="molecule type" value="Genomic_DNA"/>
</dbReference>
<feature type="transmembrane region" description="Helical" evidence="7">
    <location>
        <begin position="276"/>
        <end position="296"/>
    </location>
</feature>
<dbReference type="OrthoDB" id="9771372at2"/>
<dbReference type="PROSITE" id="PS00198">
    <property type="entry name" value="4FE4S_FER_1"/>
    <property type="match status" value="1"/>
</dbReference>
<evidence type="ECO:0000256" key="1">
    <source>
        <dbReference type="ARBA" id="ARBA00004236"/>
    </source>
</evidence>
<sequence>MERERRLTLRLPDLLAIPLVGHFLRWRHARTSAQAVLLLAALMLLYDGFFGPPLAPKNLAGVLPWVHWRGFVVLSLLLLGNWFCFACPFLLPRRLAQRWFRPRLAWPHWLPGKWVAVLLLLLFFWAYEAFDLWASPLLTAWVALAYFVGAFVVDGLFRGAAFCKHVCPIGQFNFMGSLLSPTQVTIRNPAVCTSCRTKDCIRGRFSPQGTLLQRGCELGLFQPRKVGNLDCTFCLDCVHACPYGNVGIRFRLPLLDELDPERNRSGIGPLASRTDWLTLVVGLTAIGFLNAFGMVSPIYRFLSWLSRVLGTSNERVLIAIFFTGGLAILAAAVIGASWLTSRLARRGSTGWVASRFAYTLAPLGFGMWAAHYLFHFFTGALTIVPLFQSFAYDLTGRALLGVPDWRLASLLSLQTTGDLVVVVLGLGAAGSLLWTLWLGRKEGFTLAALLPWIVVHASLFLFGVWLLGQPMEMRGTLLG</sequence>
<organism evidence="9 10">
    <name type="scientific">Thermomicrobium roseum (strain ATCC 27502 / DSM 5159 / P-2)</name>
    <dbReference type="NCBI Taxonomy" id="309801"/>
    <lineage>
        <taxon>Bacteria</taxon>
        <taxon>Pseudomonadati</taxon>
        <taxon>Thermomicrobiota</taxon>
        <taxon>Thermomicrobia</taxon>
        <taxon>Thermomicrobiales</taxon>
        <taxon>Thermomicrobiaceae</taxon>
        <taxon>Thermomicrobium</taxon>
    </lineage>
</organism>
<feature type="transmembrane region" description="Helical" evidence="7">
    <location>
        <begin position="104"/>
        <end position="127"/>
    </location>
</feature>
<dbReference type="GO" id="GO:0005886">
    <property type="term" value="C:plasma membrane"/>
    <property type="evidence" value="ECO:0007669"/>
    <property type="project" value="UniProtKB-SubCell"/>
</dbReference>
<dbReference type="InterPro" id="IPR052378">
    <property type="entry name" value="NosR_regulator"/>
</dbReference>
<keyword evidence="7" id="KW-0812">Transmembrane</keyword>
<evidence type="ECO:0000256" key="2">
    <source>
        <dbReference type="ARBA" id="ARBA00022475"/>
    </source>
</evidence>
<feature type="transmembrane region" description="Helical" evidence="7">
    <location>
        <begin position="449"/>
        <end position="468"/>
    </location>
</feature>
<dbReference type="RefSeq" id="WP_015922053.1">
    <property type="nucleotide sequence ID" value="NC_011959.1"/>
</dbReference>
<feature type="transmembrane region" description="Helical" evidence="7">
    <location>
        <begin position="316"/>
        <end position="340"/>
    </location>
</feature>
<gene>
    <name evidence="9" type="ordered locus">trd_1100</name>
</gene>
<accession>B9L0M9</accession>
<evidence type="ECO:0000256" key="5">
    <source>
        <dbReference type="ARBA" id="ARBA00023014"/>
    </source>
</evidence>
<feature type="transmembrane region" description="Helical" evidence="7">
    <location>
        <begin position="133"/>
        <end position="157"/>
    </location>
</feature>
<dbReference type="HOGENOM" id="CLU_017386_1_0_0"/>
<keyword evidence="4" id="KW-0408">Iron</keyword>
<dbReference type="Proteomes" id="UP000000447">
    <property type="component" value="Chromosome"/>
</dbReference>
<evidence type="ECO:0000256" key="3">
    <source>
        <dbReference type="ARBA" id="ARBA00022723"/>
    </source>
</evidence>
<evidence type="ECO:0000256" key="4">
    <source>
        <dbReference type="ARBA" id="ARBA00023004"/>
    </source>
</evidence>
<keyword evidence="5" id="KW-0411">Iron-sulfur</keyword>
<dbReference type="InterPro" id="IPR017900">
    <property type="entry name" value="4Fe4S_Fe_S_CS"/>
</dbReference>
<evidence type="ECO:0000256" key="7">
    <source>
        <dbReference type="SAM" id="Phobius"/>
    </source>
</evidence>
<feature type="domain" description="4Fe-4S ferredoxin-type" evidence="8">
    <location>
        <begin position="223"/>
        <end position="251"/>
    </location>
</feature>
<dbReference type="PROSITE" id="PS51379">
    <property type="entry name" value="4FE4S_FER_2"/>
    <property type="match status" value="1"/>
</dbReference>
<dbReference type="STRING" id="309801.trd_1100"/>
<feature type="transmembrane region" description="Helical" evidence="7">
    <location>
        <begin position="33"/>
        <end position="51"/>
    </location>
</feature>